<dbReference type="RefSeq" id="WP_304993975.1">
    <property type="nucleotide sequence ID" value="NZ_CP101717.1"/>
</dbReference>
<sequence length="180" mass="20733">MEDDRRSYFRIDDMAWVLTAAWDPDQTSAVEYFPALRQATTFQALDALDTELAKVEKQMDNKPTALFARLLNQKIDVFRQALLIQQLNQLDERPIRITISEGGLGFSSDYAYTVGSHIAMALVFSPSYMAIFPHAEVLECRPVDNGFYLHVTFIDMPESMRQQLARHLLTQQTQQRNQNK</sequence>
<name>A0AB38YBE9_9GAMM</name>
<gene>
    <name evidence="2" type="ORF">NFC81_08055</name>
</gene>
<protein>
    <submittedName>
        <fullName evidence="2">PilZ domain-containing protein</fullName>
    </submittedName>
</protein>
<dbReference type="GO" id="GO:0035438">
    <property type="term" value="F:cyclic-di-GMP binding"/>
    <property type="evidence" value="ECO:0007669"/>
    <property type="project" value="InterPro"/>
</dbReference>
<evidence type="ECO:0000259" key="1">
    <source>
        <dbReference type="Pfam" id="PF07238"/>
    </source>
</evidence>
<dbReference type="InterPro" id="IPR009875">
    <property type="entry name" value="PilZ_domain"/>
</dbReference>
<accession>A0AB38YBE9</accession>
<dbReference type="EMBL" id="CP101717">
    <property type="protein sequence ID" value="WLD56691.1"/>
    <property type="molecule type" value="Genomic_DNA"/>
</dbReference>
<feature type="domain" description="PilZ" evidence="1">
    <location>
        <begin position="97"/>
        <end position="168"/>
    </location>
</feature>
<organism evidence="2">
    <name type="scientific">Salinispirillum sp. LH 10-3-1</name>
    <dbReference type="NCBI Taxonomy" id="2952525"/>
    <lineage>
        <taxon>Bacteria</taxon>
        <taxon>Pseudomonadati</taxon>
        <taxon>Pseudomonadota</taxon>
        <taxon>Gammaproteobacteria</taxon>
        <taxon>Oceanospirillales</taxon>
        <taxon>Saccharospirillaceae</taxon>
        <taxon>Salinispirillum</taxon>
    </lineage>
</organism>
<dbReference type="Pfam" id="PF07238">
    <property type="entry name" value="PilZ"/>
    <property type="match status" value="1"/>
</dbReference>
<evidence type="ECO:0000313" key="2">
    <source>
        <dbReference type="EMBL" id="WLD56691.1"/>
    </source>
</evidence>
<reference evidence="2" key="1">
    <citation type="submission" date="2022-07" db="EMBL/GenBank/DDBJ databases">
        <title>Complete genome sequence of Salinispirillum sp. LH10-3-1 capable of multiple carbohydrate inversion isolated from a soda lake.</title>
        <authorList>
            <person name="Liu J."/>
            <person name="Zhai Y."/>
            <person name="Zhang H."/>
            <person name="Yang H."/>
            <person name="Qu J."/>
            <person name="Li J."/>
        </authorList>
    </citation>
    <scope>NUCLEOTIDE SEQUENCE</scope>
    <source>
        <strain evidence="2">LH 10-3-1</strain>
    </source>
</reference>
<dbReference type="AlphaFoldDB" id="A0AB38YBE9"/>
<proteinExistence type="predicted"/>